<dbReference type="PROSITE" id="PS50005">
    <property type="entry name" value="TPR"/>
    <property type="match status" value="2"/>
</dbReference>
<protein>
    <submittedName>
        <fullName evidence="5">Pentatricopeptide repeat protein</fullName>
    </submittedName>
</protein>
<dbReference type="InterPro" id="IPR019734">
    <property type="entry name" value="TPR_rpt"/>
</dbReference>
<organism evidence="5 6">
    <name type="scientific">Porphyromonas loveana</name>
    <dbReference type="NCBI Taxonomy" id="1884669"/>
    <lineage>
        <taxon>Bacteria</taxon>
        <taxon>Pseudomonadati</taxon>
        <taxon>Bacteroidota</taxon>
        <taxon>Bacteroidia</taxon>
        <taxon>Bacteroidales</taxon>
        <taxon>Porphyromonadaceae</taxon>
        <taxon>Porphyromonas</taxon>
    </lineage>
</organism>
<evidence type="ECO:0000256" key="3">
    <source>
        <dbReference type="PROSITE-ProRule" id="PRU00339"/>
    </source>
</evidence>
<evidence type="ECO:0000313" key="6">
    <source>
        <dbReference type="Proteomes" id="UP000245462"/>
    </source>
</evidence>
<dbReference type="Pfam" id="PF13432">
    <property type="entry name" value="TPR_16"/>
    <property type="match status" value="1"/>
</dbReference>
<name>A0A2U1FKQ9_9PORP</name>
<dbReference type="SMART" id="SM00028">
    <property type="entry name" value="TPR"/>
    <property type="match status" value="6"/>
</dbReference>
<gene>
    <name evidence="5" type="ORF">C7382_10456</name>
</gene>
<keyword evidence="6" id="KW-1185">Reference proteome</keyword>
<feature type="repeat" description="TPR" evidence="3">
    <location>
        <begin position="67"/>
        <end position="100"/>
    </location>
</feature>
<dbReference type="AlphaFoldDB" id="A0A2U1FKQ9"/>
<dbReference type="InterPro" id="IPR002885">
    <property type="entry name" value="PPR_rpt"/>
</dbReference>
<dbReference type="SUPFAM" id="SSF81901">
    <property type="entry name" value="HCP-like"/>
    <property type="match status" value="1"/>
</dbReference>
<dbReference type="InterPro" id="IPR011990">
    <property type="entry name" value="TPR-like_helical_dom_sf"/>
</dbReference>
<dbReference type="Gene3D" id="1.25.40.10">
    <property type="entry name" value="Tetratricopeptide repeat domain"/>
    <property type="match status" value="2"/>
</dbReference>
<dbReference type="RefSeq" id="WP_116678831.1">
    <property type="nucleotide sequence ID" value="NZ_JBGYUN010000025.1"/>
</dbReference>
<feature type="repeat" description="TPR" evidence="3">
    <location>
        <begin position="423"/>
        <end position="456"/>
    </location>
</feature>
<accession>A0A2U1FKQ9</accession>
<dbReference type="Pfam" id="PF14559">
    <property type="entry name" value="TPR_19"/>
    <property type="match status" value="1"/>
</dbReference>
<dbReference type="PANTHER" id="PTHR45586:SF15">
    <property type="entry name" value="TPR REPEAT-CONTAINING PROTEIN YPIA"/>
    <property type="match status" value="1"/>
</dbReference>
<sequence length="580" mass="66621">MRLHPILVSFLLLFSLAAEGTPVPDSTGSDSKFDRYFYEGVRLREQEKYAEAFDLYRYCYLLNQNDPALLSELGKLYFAIGRLEEGTRYLEQAYQLYPDNKNYGNILGAVYERQNRAEDAVKLYEAMAERFPMEDEYRFKLANMYVQSGEIDKAIDIYNRMEEQNAVSAMDASNYADVRTRLYMMTGQTDKALEEQRRLSERYPDVTDFRLKYAGALLDKEMYPEAYKQLQQVAKTDSTNGLYHFAMASYYLGTNQKDAAINEMLKVASDKDVDLEQKLPIIFRFIGTDTDEQDMPKKEYNVLLDKMLAGNPTDVDLRLSYTQVLEMQGDTIRAMEICKPITEFAPTEERAWNMILEVAVNRNDHPEVHAISSQARQYISGSALFYLYDAIAYYMEKNLTEAKRILEEGTKQIDAEKDAKGLSDIYSQLGDLAYEEKKPQEAFSHYEKALELNPNNLGVLNNYAYFLAKEGGDLAKAERMAALCVKLVPDNPVTLDTYGWIFFMRENYSLAKLYIEKALSLSTDKPDADVVEHHGDVLWMLGEKEEALQEWKRAKSIGDGGSSMLDKKIEKGAYIPEKKK</sequence>
<dbReference type="OrthoDB" id="9814220at2"/>
<dbReference type="GeneID" id="94550281"/>
<dbReference type="PANTHER" id="PTHR45586">
    <property type="entry name" value="TPR REPEAT-CONTAINING PROTEIN PA4667"/>
    <property type="match status" value="1"/>
</dbReference>
<dbReference type="NCBIfam" id="TIGR00756">
    <property type="entry name" value="PPR"/>
    <property type="match status" value="1"/>
</dbReference>
<keyword evidence="2 3" id="KW-0802">TPR repeat</keyword>
<dbReference type="EMBL" id="QEKY01000004">
    <property type="protein sequence ID" value="PVZ12749.1"/>
    <property type="molecule type" value="Genomic_DNA"/>
</dbReference>
<feature type="chain" id="PRO_5015494496" evidence="4">
    <location>
        <begin position="21"/>
        <end position="580"/>
    </location>
</feature>
<dbReference type="Proteomes" id="UP000245462">
    <property type="component" value="Unassembled WGS sequence"/>
</dbReference>
<keyword evidence="4" id="KW-0732">Signal</keyword>
<proteinExistence type="predicted"/>
<feature type="signal peptide" evidence="4">
    <location>
        <begin position="1"/>
        <end position="20"/>
    </location>
</feature>
<evidence type="ECO:0000313" key="5">
    <source>
        <dbReference type="EMBL" id="PVZ12749.1"/>
    </source>
</evidence>
<dbReference type="PROSITE" id="PS50293">
    <property type="entry name" value="TPR_REGION"/>
    <property type="match status" value="1"/>
</dbReference>
<evidence type="ECO:0000256" key="4">
    <source>
        <dbReference type="SAM" id="SignalP"/>
    </source>
</evidence>
<dbReference type="Pfam" id="PF00515">
    <property type="entry name" value="TPR_1"/>
    <property type="match status" value="1"/>
</dbReference>
<evidence type="ECO:0000256" key="1">
    <source>
        <dbReference type="ARBA" id="ARBA00022737"/>
    </source>
</evidence>
<evidence type="ECO:0000256" key="2">
    <source>
        <dbReference type="ARBA" id="ARBA00022803"/>
    </source>
</evidence>
<keyword evidence="1" id="KW-0677">Repeat</keyword>
<dbReference type="InterPro" id="IPR051012">
    <property type="entry name" value="CellSynth/LPSAsmb/PSIAsmb"/>
</dbReference>
<reference evidence="5 6" key="1">
    <citation type="submission" date="2018-04" db="EMBL/GenBank/DDBJ databases">
        <title>Genomic Encyclopedia of Type Strains, Phase IV (KMG-IV): sequencing the most valuable type-strain genomes for metagenomic binning, comparative biology and taxonomic classification.</title>
        <authorList>
            <person name="Goeker M."/>
        </authorList>
    </citation>
    <scope>NUCLEOTIDE SEQUENCE [LARGE SCALE GENOMIC DNA]</scope>
    <source>
        <strain evidence="5 6">DSM 28520</strain>
    </source>
</reference>
<comment type="caution">
    <text evidence="5">The sequence shown here is derived from an EMBL/GenBank/DDBJ whole genome shotgun (WGS) entry which is preliminary data.</text>
</comment>
<dbReference type="SUPFAM" id="SSF48452">
    <property type="entry name" value="TPR-like"/>
    <property type="match status" value="2"/>
</dbReference>